<keyword evidence="3" id="KW-1185">Reference proteome</keyword>
<dbReference type="STRING" id="400092.PKOR_16940"/>
<proteinExistence type="predicted"/>
<dbReference type="InterPro" id="IPR016064">
    <property type="entry name" value="NAD/diacylglycerol_kinase_sf"/>
</dbReference>
<dbReference type="HOGENOM" id="CLU_432704_0_0_10"/>
<sequence length="625" mass="68489">MNTLTLIYDPLEEQTVHEKILPAFRHLTIEPVAYSLSKKTIVPDCSFITYLSDEMLSEIVMLAADKNCTISLLPHPLMKEARQGFGIAANLVQAIEDIENAEKSIKADLLICNGRPVFNKVVIGDSLSLISGSVAQNSLVSALEKISRLFKKQQKYIPQAFSITADNKPQLKTAALGIIAVLHGKSNLLSRQLLKDSYINDGRMHSLILAPKSMPQLVRFYIKSVFDNDKASKLPSFIGHIKAKAMTIESAAPIDYAQDNYLMCAKGIELLVLEDAFNIIPGRHLLVEAQAGEPTEVFRVNRLPKGEAYLQELVAKPLPWVYHASTDEFRDLFITLRENARATSPFLTLMVLSTMLATLGLFSNSSPVIIGAMILAPLMAPIISMSMGVLRQERKLIYGSAKTIGLGLLLSYLAAIFLTLIMPLQTMNSEIISRIRPNLLDLGVAIFSGVAGAYAHARKEVAKTLAGVAIAVALVPPLSVSGIGIGWGEWEVFSGALLLFTTNLTGIILAGSCTFMILGFSPFHLARKGLIISLFVVIMISFPLGFGFFKMVRENNVMRSLNNHKVEDITVREVSVVRGGNPMLLNVRLVSPNAINEADLEKVKESISSKVGREVQLEITVSMER</sequence>
<dbReference type="AlphaFoldDB" id="A0A0E3ZFP1"/>
<dbReference type="InterPro" id="IPR005240">
    <property type="entry name" value="DUF389"/>
</dbReference>
<keyword evidence="1" id="KW-0472">Membrane</keyword>
<name>A0A0E3ZFP1_9BACT</name>
<evidence type="ECO:0000313" key="3">
    <source>
        <dbReference type="Proteomes" id="UP000033109"/>
    </source>
</evidence>
<feature type="transmembrane region" description="Helical" evidence="1">
    <location>
        <begin position="530"/>
        <end position="549"/>
    </location>
</feature>
<keyword evidence="1" id="KW-1133">Transmembrane helix</keyword>
<feature type="transmembrane region" description="Helical" evidence="1">
    <location>
        <begin position="464"/>
        <end position="487"/>
    </location>
</feature>
<dbReference type="EMBL" id="CP009621">
    <property type="protein sequence ID" value="AKD04468.1"/>
    <property type="molecule type" value="Genomic_DNA"/>
</dbReference>
<dbReference type="PANTHER" id="PTHR20992:SF9">
    <property type="entry name" value="AT15442P-RELATED"/>
    <property type="match status" value="1"/>
</dbReference>
<dbReference type="Proteomes" id="UP000033109">
    <property type="component" value="Chromosome"/>
</dbReference>
<evidence type="ECO:0008006" key="4">
    <source>
        <dbReference type="Google" id="ProtNLM"/>
    </source>
</evidence>
<dbReference type="PANTHER" id="PTHR20992">
    <property type="entry name" value="AT15442P-RELATED"/>
    <property type="match status" value="1"/>
</dbReference>
<dbReference type="OrthoDB" id="9790659at2"/>
<dbReference type="RefSeq" id="WP_046312330.1">
    <property type="nucleotide sequence ID" value="NZ_CBCSCY010000006.1"/>
</dbReference>
<feature type="transmembrane region" description="Helical" evidence="1">
    <location>
        <begin position="403"/>
        <end position="424"/>
    </location>
</feature>
<evidence type="ECO:0000256" key="1">
    <source>
        <dbReference type="SAM" id="Phobius"/>
    </source>
</evidence>
<feature type="transmembrane region" description="Helical" evidence="1">
    <location>
        <begin position="369"/>
        <end position="391"/>
    </location>
</feature>
<dbReference type="Pfam" id="PF04087">
    <property type="entry name" value="DUF389"/>
    <property type="match status" value="1"/>
</dbReference>
<keyword evidence="1" id="KW-0812">Transmembrane</keyword>
<protein>
    <recommendedName>
        <fullName evidence="4">TIGR00341 family protein</fullName>
    </recommendedName>
</protein>
<dbReference type="PATRIC" id="fig|400092.3.peg.3714"/>
<dbReference type="KEGG" id="pko:PKOR_16940"/>
<feature type="transmembrane region" description="Helical" evidence="1">
    <location>
        <begin position="439"/>
        <end position="457"/>
    </location>
</feature>
<dbReference type="SUPFAM" id="SSF111331">
    <property type="entry name" value="NAD kinase/diacylglycerol kinase-like"/>
    <property type="match status" value="1"/>
</dbReference>
<reference evidence="2 3" key="1">
    <citation type="journal article" date="2015" name="Sci. Rep.">
        <title>Unraveling adaptation of Pontibacter korlensis to radiation and infertility in desert through complete genome and comparative transcriptomic analysis.</title>
        <authorList>
            <person name="Dai J."/>
            <person name="Dai W."/>
            <person name="Qiu C."/>
            <person name="Yang Z."/>
            <person name="Zhang Y."/>
            <person name="Zhou M."/>
            <person name="Zhang L."/>
            <person name="Fang C."/>
            <person name="Gao Q."/>
            <person name="Yang Q."/>
            <person name="Li X."/>
            <person name="Wang Z."/>
            <person name="Wang Z."/>
            <person name="Jia Z."/>
            <person name="Chen X."/>
        </authorList>
    </citation>
    <scope>NUCLEOTIDE SEQUENCE [LARGE SCALE GENOMIC DNA]</scope>
    <source>
        <strain evidence="2 3">X14-1T</strain>
    </source>
</reference>
<evidence type="ECO:0000313" key="2">
    <source>
        <dbReference type="EMBL" id="AKD04468.1"/>
    </source>
</evidence>
<gene>
    <name evidence="2" type="ORF">PKOR_16940</name>
</gene>
<organism evidence="2 3">
    <name type="scientific">Pontibacter korlensis</name>
    <dbReference type="NCBI Taxonomy" id="400092"/>
    <lineage>
        <taxon>Bacteria</taxon>
        <taxon>Pseudomonadati</taxon>
        <taxon>Bacteroidota</taxon>
        <taxon>Cytophagia</taxon>
        <taxon>Cytophagales</taxon>
        <taxon>Hymenobacteraceae</taxon>
        <taxon>Pontibacter</taxon>
    </lineage>
</organism>
<accession>A0A0E3ZFP1</accession>
<feature type="transmembrane region" description="Helical" evidence="1">
    <location>
        <begin position="493"/>
        <end position="518"/>
    </location>
</feature>